<dbReference type="InterPro" id="IPR008030">
    <property type="entry name" value="NmrA-like"/>
</dbReference>
<dbReference type="CDD" id="cd05251">
    <property type="entry name" value="NmrA_like_SDR_a"/>
    <property type="match status" value="1"/>
</dbReference>
<evidence type="ECO:0000313" key="5">
    <source>
        <dbReference type="Proteomes" id="UP001219355"/>
    </source>
</evidence>
<sequence length="315" mass="34751">MSKLIVVFGATGNQGGSVVNAILQDPELSKEFKIRGITRDVTKPAAKALESKGVEVKSADMDSPASVGDAVASAHTVFLVTNYWESADPEKEYNQGKNVADAAKEANVSHLIFSSLYHILDASAGALRHVPHFDSKANIELYIRELDIPATFVLPGYFMSNFLDTLRKGEDGTYTLMLPITNKAQFPLFEVFDTGKPATETLNAVTQGKYVVTAIKQRESLLGKQLLGASDYYSPDRIIEEFAQVTGHQAKFIPIEAEEYMKSLPPAIARELLETHQLLESPGYYAGASLDESLKLVEQRPTSWKEYVGQRSEWK</sequence>
<evidence type="ECO:0000256" key="2">
    <source>
        <dbReference type="ARBA" id="ARBA00022857"/>
    </source>
</evidence>
<name>A0AAF0DJ85_9EURO</name>
<dbReference type="GO" id="GO:0005634">
    <property type="term" value="C:nucleus"/>
    <property type="evidence" value="ECO:0007669"/>
    <property type="project" value="TreeGrafter"/>
</dbReference>
<keyword evidence="5" id="KW-1185">Reference proteome</keyword>
<dbReference type="Proteomes" id="UP001219355">
    <property type="component" value="Chromosome 3"/>
</dbReference>
<dbReference type="PANTHER" id="PTHR42748">
    <property type="entry name" value="NITROGEN METABOLITE REPRESSION PROTEIN NMRA FAMILY MEMBER"/>
    <property type="match status" value="1"/>
</dbReference>
<dbReference type="SUPFAM" id="SSF51735">
    <property type="entry name" value="NAD(P)-binding Rossmann-fold domains"/>
    <property type="match status" value="1"/>
</dbReference>
<keyword evidence="2" id="KW-0521">NADP</keyword>
<proteinExistence type="inferred from homology"/>
<evidence type="ECO:0000259" key="3">
    <source>
        <dbReference type="Pfam" id="PF05368"/>
    </source>
</evidence>
<dbReference type="InterPro" id="IPR051164">
    <property type="entry name" value="NmrA-like_oxidored"/>
</dbReference>
<comment type="similarity">
    <text evidence="1">Belongs to the NmrA-type oxidoreductase family.</text>
</comment>
<gene>
    <name evidence="4" type="ORF">PRK78_004682</name>
</gene>
<dbReference type="PANTHER" id="PTHR42748:SF31">
    <property type="entry name" value="NMRA-LIKE DOMAIN-CONTAINING PROTEIN-RELATED"/>
    <property type="match status" value="1"/>
</dbReference>
<evidence type="ECO:0000313" key="4">
    <source>
        <dbReference type="EMBL" id="WEW59213.1"/>
    </source>
</evidence>
<dbReference type="Pfam" id="PF05368">
    <property type="entry name" value="NmrA"/>
    <property type="match status" value="1"/>
</dbReference>
<organism evidence="4 5">
    <name type="scientific">Emydomyces testavorans</name>
    <dbReference type="NCBI Taxonomy" id="2070801"/>
    <lineage>
        <taxon>Eukaryota</taxon>
        <taxon>Fungi</taxon>
        <taxon>Dikarya</taxon>
        <taxon>Ascomycota</taxon>
        <taxon>Pezizomycotina</taxon>
        <taxon>Eurotiomycetes</taxon>
        <taxon>Eurotiomycetidae</taxon>
        <taxon>Onygenales</taxon>
        <taxon>Nannizziopsiaceae</taxon>
        <taxon>Emydomyces</taxon>
    </lineage>
</organism>
<accession>A0AAF0DJ85</accession>
<evidence type="ECO:0000256" key="1">
    <source>
        <dbReference type="ARBA" id="ARBA00006328"/>
    </source>
</evidence>
<dbReference type="InterPro" id="IPR036291">
    <property type="entry name" value="NAD(P)-bd_dom_sf"/>
</dbReference>
<dbReference type="Gene3D" id="3.90.25.10">
    <property type="entry name" value="UDP-galactose 4-epimerase, domain 1"/>
    <property type="match status" value="1"/>
</dbReference>
<dbReference type="AlphaFoldDB" id="A0AAF0DJ85"/>
<protein>
    <recommendedName>
        <fullName evidence="3">NmrA-like domain-containing protein</fullName>
    </recommendedName>
</protein>
<reference evidence="4" key="1">
    <citation type="submission" date="2023-03" db="EMBL/GenBank/DDBJ databases">
        <title>Emydomyces testavorans Genome Sequence.</title>
        <authorList>
            <person name="Hoyer L."/>
        </authorList>
    </citation>
    <scope>NUCLEOTIDE SEQUENCE</scope>
    <source>
        <strain evidence="4">16-2883</strain>
    </source>
</reference>
<dbReference type="EMBL" id="CP120629">
    <property type="protein sequence ID" value="WEW59213.1"/>
    <property type="molecule type" value="Genomic_DNA"/>
</dbReference>
<feature type="domain" description="NmrA-like" evidence="3">
    <location>
        <begin position="1"/>
        <end position="307"/>
    </location>
</feature>
<dbReference type="Gene3D" id="3.40.50.720">
    <property type="entry name" value="NAD(P)-binding Rossmann-like Domain"/>
    <property type="match status" value="1"/>
</dbReference>